<accession>A0A9X4KR12</accession>
<dbReference type="Proteomes" id="UP001153404">
    <property type="component" value="Unassembled WGS sequence"/>
</dbReference>
<dbReference type="EMBL" id="JAPDIA010000003">
    <property type="protein sequence ID" value="MDG0809073.1"/>
    <property type="molecule type" value="Genomic_DNA"/>
</dbReference>
<protein>
    <submittedName>
        <fullName evidence="2">Uncharacterized protein</fullName>
    </submittedName>
</protein>
<organism evidence="2 3">
    <name type="scientific">Cohnella rhizosphaerae</name>
    <dbReference type="NCBI Taxonomy" id="1457232"/>
    <lineage>
        <taxon>Bacteria</taxon>
        <taxon>Bacillati</taxon>
        <taxon>Bacillota</taxon>
        <taxon>Bacilli</taxon>
        <taxon>Bacillales</taxon>
        <taxon>Paenibacillaceae</taxon>
        <taxon>Cohnella</taxon>
    </lineage>
</organism>
<proteinExistence type="predicted"/>
<evidence type="ECO:0000256" key="1">
    <source>
        <dbReference type="SAM" id="MobiDB-lite"/>
    </source>
</evidence>
<dbReference type="RefSeq" id="WP_277530139.1">
    <property type="nucleotide sequence ID" value="NZ_JAPDIA010000003.1"/>
</dbReference>
<comment type="caution">
    <text evidence="2">The sequence shown here is derived from an EMBL/GenBank/DDBJ whole genome shotgun (WGS) entry which is preliminary data.</text>
</comment>
<evidence type="ECO:0000313" key="3">
    <source>
        <dbReference type="Proteomes" id="UP001153404"/>
    </source>
</evidence>
<feature type="compositionally biased region" description="Basic and acidic residues" evidence="1">
    <location>
        <begin position="202"/>
        <end position="215"/>
    </location>
</feature>
<dbReference type="AlphaFoldDB" id="A0A9X4KR12"/>
<name>A0A9X4KR12_9BACL</name>
<keyword evidence="3" id="KW-1185">Reference proteome</keyword>
<feature type="compositionally biased region" description="Basic and acidic residues" evidence="1">
    <location>
        <begin position="278"/>
        <end position="311"/>
    </location>
</feature>
<reference evidence="2" key="1">
    <citation type="submission" date="2022-10" db="EMBL/GenBank/DDBJ databases">
        <title>Comparative genomic analysis of Cohnella hashimotonis sp. nov., isolated from the International Space Station.</title>
        <authorList>
            <person name="Simpson A."/>
            <person name="Venkateswaran K."/>
        </authorList>
    </citation>
    <scope>NUCLEOTIDE SEQUENCE</scope>
    <source>
        <strain evidence="2">DSM 28161</strain>
    </source>
</reference>
<sequence length="368" mass="40880">MYWSTTLPIRGAANQFVYSSGGTVSASSSAPADADWAVVSNFYDSAWSRNSSAKLFTYSYNGSILQASDPMSIPPDAAWATISSFKIEGTGGNYPIKDTLFKYSVNGTDILTASDPNSIPANAQWATLVSFNDAWKQTSSETYSAYTLNRISPQAVSLTVASDNGNPSLAKPGSLVSVSLQTDLAIKQPAIVIGGSGATVSGERDELDRHADAGRHDRRGAARGIRGILRDRRRARPGRRRNDGRFDGDRGQDRADDNLYADADRSDEVGRRRRRHGDGRIVRRSREEMGERHARRELLRQSRDGADEQLRRDRERHLHDLCQRWGRERACKRADGRQYRPRAADRHGDAKHDGTDERGCRLRRDGRG</sequence>
<feature type="region of interest" description="Disordered" evidence="1">
    <location>
        <begin position="196"/>
        <end position="311"/>
    </location>
</feature>
<feature type="compositionally biased region" description="Basic and acidic residues" evidence="1">
    <location>
        <begin position="240"/>
        <end position="270"/>
    </location>
</feature>
<feature type="region of interest" description="Disordered" evidence="1">
    <location>
        <begin position="332"/>
        <end position="368"/>
    </location>
</feature>
<evidence type="ECO:0000313" key="2">
    <source>
        <dbReference type="EMBL" id="MDG0809073.1"/>
    </source>
</evidence>
<gene>
    <name evidence="2" type="ORF">OMP40_06545</name>
</gene>